<sequence>HLLEDSQKSAANDKQDSSISCELHKSINIRQSDESLTELSNVDTTSSSSLLNVSTSMKIPSLEQNKECKQSKSFQCHIYLNCALTIKMVQGNYTDCFDIEDQSGIINYSYLEFIHPDDLQNVITIFNRIIHTNSLAWINPYRVSVHNKMVNNNTEKSYRWIRSLVSYNKMKNIFICSSQFLGNNNKVPCLSHLNSHLYDTNKANDNRQINSVLNISTTKSSLHHSPSNISSVPYYVKSMLPVVNYTPSTSSLSSPSKKLIFLSSASSLPSSVSTKSIMLNKLQTFNTSNISKNKFRNDDKRGKYIEYSTMCQDNKPTILHNTTITNNNIHSSSYSQINDLYNQMVLAHDNNKTLNPMKLTVKPVYNDHQWKSGDNWSSSLTDNSSPHSVYSSHGSSTSIDLSPNEQNLTDLSVDMQMEATVSELLESIPLSNKLSYDNDGVQMHIDFNGNSYDSNIFEHEDSELLPLDSDFEINENFTGFQPDLIPDSNFLSSPV</sequence>
<feature type="region of interest" description="Disordered" evidence="1">
    <location>
        <begin position="376"/>
        <end position="405"/>
    </location>
</feature>
<dbReference type="Proteomes" id="UP000269396">
    <property type="component" value="Unassembled WGS sequence"/>
</dbReference>
<reference evidence="2 3" key="1">
    <citation type="submission" date="2018-11" db="EMBL/GenBank/DDBJ databases">
        <authorList>
            <consortium name="Pathogen Informatics"/>
        </authorList>
    </citation>
    <scope>NUCLEOTIDE SEQUENCE [LARGE SCALE GENOMIC DNA]</scope>
    <source>
        <strain>Denwood</strain>
        <strain evidence="3">Zambia</strain>
    </source>
</reference>
<keyword evidence="3" id="KW-1185">Reference proteome</keyword>
<dbReference type="Gene3D" id="3.30.450.20">
    <property type="entry name" value="PAS domain"/>
    <property type="match status" value="1"/>
</dbReference>
<gene>
    <name evidence="2" type="ORF">SMTD_LOCUS12750</name>
</gene>
<evidence type="ECO:0000313" key="2">
    <source>
        <dbReference type="EMBL" id="VDP61743.1"/>
    </source>
</evidence>
<name>A0A183PEG4_9TREM</name>
<evidence type="ECO:0000313" key="3">
    <source>
        <dbReference type="Proteomes" id="UP000269396"/>
    </source>
</evidence>
<dbReference type="AlphaFoldDB" id="A0A183PEG4"/>
<evidence type="ECO:0000256" key="1">
    <source>
        <dbReference type="SAM" id="MobiDB-lite"/>
    </source>
</evidence>
<proteinExistence type="predicted"/>
<feature type="compositionally biased region" description="Low complexity" evidence="1">
    <location>
        <begin position="384"/>
        <end position="398"/>
    </location>
</feature>
<protein>
    <submittedName>
        <fullName evidence="2">Uncharacterized protein</fullName>
    </submittedName>
</protein>
<organism evidence="2 3">
    <name type="scientific">Schistosoma mattheei</name>
    <dbReference type="NCBI Taxonomy" id="31246"/>
    <lineage>
        <taxon>Eukaryota</taxon>
        <taxon>Metazoa</taxon>
        <taxon>Spiralia</taxon>
        <taxon>Lophotrochozoa</taxon>
        <taxon>Platyhelminthes</taxon>
        <taxon>Trematoda</taxon>
        <taxon>Digenea</taxon>
        <taxon>Strigeidida</taxon>
        <taxon>Schistosomatoidea</taxon>
        <taxon>Schistosomatidae</taxon>
        <taxon>Schistosoma</taxon>
    </lineage>
</organism>
<accession>A0A183PEG4</accession>
<feature type="non-terminal residue" evidence="2">
    <location>
        <position position="1"/>
    </location>
</feature>
<dbReference type="EMBL" id="UZAL01032767">
    <property type="protein sequence ID" value="VDP61743.1"/>
    <property type="molecule type" value="Genomic_DNA"/>
</dbReference>